<dbReference type="Pfam" id="PF03995">
    <property type="entry name" value="Inhibitor_I36"/>
    <property type="match status" value="1"/>
</dbReference>
<keyword evidence="2" id="KW-0732">Signal</keyword>
<dbReference type="Gene3D" id="2.60.20.10">
    <property type="entry name" value="Crystallins"/>
    <property type="match status" value="1"/>
</dbReference>
<sequence>MMAALVRIFVALASVISYGVTLSFDQPDLRYIKLYYDNKPDSPFKEFLDYSSNTSVQGVDNTIQRACYSGVWLLYNHYDYDYNVERDVYYLYGLDRCFNFSSPQSVLSLRYAGSPSAMNDVYFTLYEGDIFSGKEYKSNANSPSLGDLDMKVSSLVVNGQSPWTFFTGLQFTGEAVCVYPVVISGSNNIYLHHEEFQSMDHMGLPDNSIKSVAKGCLSSKIYRGDRQQVEHTKIARWSNHDHMEQNDQNILQTDRGGLDLNQEDHEDHDLLQVDHVDLDVHRANNGDVDPRHAAHGSLQRRGAEHV</sequence>
<keyword evidence="3" id="KW-1185">Reference proteome</keyword>
<evidence type="ECO:0000256" key="2">
    <source>
        <dbReference type="SAM" id="SignalP"/>
    </source>
</evidence>
<protein>
    <submittedName>
        <fullName evidence="4">Uncharacterized protein LOC108682985</fullName>
    </submittedName>
</protein>
<feature type="region of interest" description="Disordered" evidence="1">
    <location>
        <begin position="282"/>
        <end position="306"/>
    </location>
</feature>
<dbReference type="AlphaFoldDB" id="A0A8B7PNG9"/>
<evidence type="ECO:0000313" key="3">
    <source>
        <dbReference type="Proteomes" id="UP000694843"/>
    </source>
</evidence>
<accession>A0A8B7PNG9</accession>
<dbReference type="InterPro" id="IPR011024">
    <property type="entry name" value="G_crystallin-like"/>
</dbReference>
<dbReference type="RefSeq" id="XP_018027748.1">
    <property type="nucleotide sequence ID" value="XM_018172259.2"/>
</dbReference>
<dbReference type="Proteomes" id="UP000694843">
    <property type="component" value="Unplaced"/>
</dbReference>
<reference evidence="4" key="1">
    <citation type="submission" date="2025-08" db="UniProtKB">
        <authorList>
            <consortium name="RefSeq"/>
        </authorList>
    </citation>
    <scope>IDENTIFICATION</scope>
    <source>
        <tissue evidence="4">Whole organism</tissue>
    </source>
</reference>
<dbReference type="SUPFAM" id="SSF49695">
    <property type="entry name" value="gamma-Crystallin-like"/>
    <property type="match status" value="1"/>
</dbReference>
<evidence type="ECO:0000256" key="1">
    <source>
        <dbReference type="SAM" id="MobiDB-lite"/>
    </source>
</evidence>
<evidence type="ECO:0000313" key="4">
    <source>
        <dbReference type="RefSeq" id="XP_018027748.1"/>
    </source>
</evidence>
<name>A0A8B7PNG9_HYAAZ</name>
<dbReference type="KEGG" id="hazt:108682985"/>
<dbReference type="GeneID" id="108682985"/>
<organism evidence="3 4">
    <name type="scientific">Hyalella azteca</name>
    <name type="common">Amphipod</name>
    <dbReference type="NCBI Taxonomy" id="294128"/>
    <lineage>
        <taxon>Eukaryota</taxon>
        <taxon>Metazoa</taxon>
        <taxon>Ecdysozoa</taxon>
        <taxon>Arthropoda</taxon>
        <taxon>Crustacea</taxon>
        <taxon>Multicrustacea</taxon>
        <taxon>Malacostraca</taxon>
        <taxon>Eumalacostraca</taxon>
        <taxon>Peracarida</taxon>
        <taxon>Amphipoda</taxon>
        <taxon>Senticaudata</taxon>
        <taxon>Talitrida</taxon>
        <taxon>Talitroidea</taxon>
        <taxon>Hyalellidae</taxon>
        <taxon>Hyalella</taxon>
    </lineage>
</organism>
<feature type="compositionally biased region" description="Basic and acidic residues" evidence="1">
    <location>
        <begin position="282"/>
        <end position="292"/>
    </location>
</feature>
<dbReference type="OrthoDB" id="6381640at2759"/>
<proteinExistence type="predicted"/>
<feature type="signal peptide" evidence="2">
    <location>
        <begin position="1"/>
        <end position="23"/>
    </location>
</feature>
<feature type="chain" id="PRO_5034312238" evidence="2">
    <location>
        <begin position="24"/>
        <end position="306"/>
    </location>
</feature>
<gene>
    <name evidence="4" type="primary">LOC108682985</name>
</gene>